<dbReference type="EMBL" id="AMQN01010063">
    <property type="status" value="NOT_ANNOTATED_CDS"/>
    <property type="molecule type" value="Genomic_DNA"/>
</dbReference>
<sequence length="534" mass="59870">MSHYKHAMSGDYCDTEVFRAECSEGQVILMTRAQYGRMELGRCVSVDMGHIGCHADVLQIADKGCSGRSVCEIRVPDAAYESVSQCMKELKSYLSVGYSCIPVETVTKEHCETYDEMNVTSLNGYISNMVTSEHPECTGASHPWVVKARPGQRINLTMYDFAVEDSRLGVYNMVGTETAPAPKKCHDYGIIKEHGSIDFAICGGQTRLSHLYLSDTHELRLWVTNDPHSVLKRFVIQYAVVGCADPDHLPKASWFDRKTHSHGYIRCNYDNAQWELICEGHAWTGHYGNCSLKDSVVHAPNANNEHEGDTPLREEVSMSMGIAIAIIIGAAFGLTLVLAIVCFFRYRRRRNRRFPSNRESILLRQKTAADCDNNGTAKVAINTGNTLQPVTTALPETVHLTSDTDHAKGQSLSANSTPKCMHHHYHNVKINGNDYEHIWQSPLPTYPYPPVMKPDITCSVNAKHNRGEPTHTTFKVDNRQTDCVRPMYITSMDLFTGRAKVKETSPYETCRYSTLPTKGHTRNNSCSKHQDLLL</sequence>
<evidence type="ECO:0000256" key="1">
    <source>
        <dbReference type="SAM" id="Phobius"/>
    </source>
</evidence>
<dbReference type="EMBL" id="KB306940">
    <property type="protein sequence ID" value="ELT99359.1"/>
    <property type="molecule type" value="Genomic_DNA"/>
</dbReference>
<proteinExistence type="predicted"/>
<dbReference type="SUPFAM" id="SSF49854">
    <property type="entry name" value="Spermadhesin, CUB domain"/>
    <property type="match status" value="1"/>
</dbReference>
<protein>
    <recommendedName>
        <fullName evidence="2">SUEL-type lectin domain-containing protein</fullName>
    </recommendedName>
</protein>
<gene>
    <name evidence="3" type="ORF">CAPTEDRAFT_211886</name>
</gene>
<dbReference type="CDD" id="cd22823">
    <property type="entry name" value="Gal_Rha_Lectin"/>
    <property type="match status" value="1"/>
</dbReference>
<dbReference type="InterPro" id="IPR000922">
    <property type="entry name" value="Lectin_gal-bd_dom"/>
</dbReference>
<keyword evidence="5" id="KW-1185">Reference proteome</keyword>
<dbReference type="EnsemblMetazoa" id="CapteT211886">
    <property type="protein sequence ID" value="CapteP211886"/>
    <property type="gene ID" value="CapteG211886"/>
</dbReference>
<dbReference type="InterPro" id="IPR043159">
    <property type="entry name" value="Lectin_gal-bd_sf"/>
</dbReference>
<name>R7U061_CAPTE</name>
<evidence type="ECO:0000259" key="2">
    <source>
        <dbReference type="PROSITE" id="PS50228"/>
    </source>
</evidence>
<keyword evidence="1" id="KW-1133">Transmembrane helix</keyword>
<keyword evidence="1" id="KW-0812">Transmembrane</keyword>
<reference evidence="4" key="3">
    <citation type="submission" date="2015-06" db="UniProtKB">
        <authorList>
            <consortium name="EnsemblMetazoa"/>
        </authorList>
    </citation>
    <scope>IDENTIFICATION</scope>
</reference>
<feature type="domain" description="SUEL-type lectin" evidence="2">
    <location>
        <begin position="12"/>
        <end position="101"/>
    </location>
</feature>
<dbReference type="OMA" id="CSHDEVI"/>
<dbReference type="OrthoDB" id="1100386at2759"/>
<dbReference type="Gene3D" id="2.60.120.290">
    <property type="entry name" value="Spermadhesin, CUB domain"/>
    <property type="match status" value="1"/>
</dbReference>
<reference evidence="3 5" key="2">
    <citation type="journal article" date="2013" name="Nature">
        <title>Insights into bilaterian evolution from three spiralian genomes.</title>
        <authorList>
            <person name="Simakov O."/>
            <person name="Marletaz F."/>
            <person name="Cho S.J."/>
            <person name="Edsinger-Gonzales E."/>
            <person name="Havlak P."/>
            <person name="Hellsten U."/>
            <person name="Kuo D.H."/>
            <person name="Larsson T."/>
            <person name="Lv J."/>
            <person name="Arendt D."/>
            <person name="Savage R."/>
            <person name="Osoegawa K."/>
            <person name="de Jong P."/>
            <person name="Grimwood J."/>
            <person name="Chapman J.A."/>
            <person name="Shapiro H."/>
            <person name="Aerts A."/>
            <person name="Otillar R.P."/>
            <person name="Terry A.Y."/>
            <person name="Boore J.L."/>
            <person name="Grigoriev I.V."/>
            <person name="Lindberg D.R."/>
            <person name="Seaver E.C."/>
            <person name="Weisblat D.A."/>
            <person name="Putnam N.H."/>
            <person name="Rokhsar D.S."/>
        </authorList>
    </citation>
    <scope>NUCLEOTIDE SEQUENCE</scope>
    <source>
        <strain evidence="3 5">I ESC-2004</strain>
    </source>
</reference>
<evidence type="ECO:0000313" key="5">
    <source>
        <dbReference type="Proteomes" id="UP000014760"/>
    </source>
</evidence>
<dbReference type="PANTHER" id="PTHR46780">
    <property type="entry name" value="PROTEIN EVA-1"/>
    <property type="match status" value="1"/>
</dbReference>
<organism evidence="3">
    <name type="scientific">Capitella teleta</name>
    <name type="common">Polychaete worm</name>
    <dbReference type="NCBI Taxonomy" id="283909"/>
    <lineage>
        <taxon>Eukaryota</taxon>
        <taxon>Metazoa</taxon>
        <taxon>Spiralia</taxon>
        <taxon>Lophotrochozoa</taxon>
        <taxon>Annelida</taxon>
        <taxon>Polychaeta</taxon>
        <taxon>Sedentaria</taxon>
        <taxon>Scolecida</taxon>
        <taxon>Capitellidae</taxon>
        <taxon>Capitella</taxon>
    </lineage>
</organism>
<feature type="transmembrane region" description="Helical" evidence="1">
    <location>
        <begin position="320"/>
        <end position="344"/>
    </location>
</feature>
<evidence type="ECO:0000313" key="3">
    <source>
        <dbReference type="EMBL" id="ELT99359.1"/>
    </source>
</evidence>
<dbReference type="Gene3D" id="2.60.120.740">
    <property type="match status" value="1"/>
</dbReference>
<dbReference type="AlphaFoldDB" id="R7U061"/>
<reference evidence="5" key="1">
    <citation type="submission" date="2012-12" db="EMBL/GenBank/DDBJ databases">
        <authorList>
            <person name="Hellsten U."/>
            <person name="Grimwood J."/>
            <person name="Chapman J.A."/>
            <person name="Shapiro H."/>
            <person name="Aerts A."/>
            <person name="Otillar R.P."/>
            <person name="Terry A.Y."/>
            <person name="Boore J.L."/>
            <person name="Simakov O."/>
            <person name="Marletaz F."/>
            <person name="Cho S.-J."/>
            <person name="Edsinger-Gonzales E."/>
            <person name="Havlak P."/>
            <person name="Kuo D.-H."/>
            <person name="Larsson T."/>
            <person name="Lv J."/>
            <person name="Arendt D."/>
            <person name="Savage R."/>
            <person name="Osoegawa K."/>
            <person name="de Jong P."/>
            <person name="Lindberg D.R."/>
            <person name="Seaver E.C."/>
            <person name="Weisblat D.A."/>
            <person name="Putnam N.H."/>
            <person name="Grigoriev I.V."/>
            <person name="Rokhsar D.S."/>
        </authorList>
    </citation>
    <scope>NUCLEOTIDE SEQUENCE</scope>
    <source>
        <strain evidence="5">I ESC-2004</strain>
    </source>
</reference>
<dbReference type="InterPro" id="IPR035914">
    <property type="entry name" value="Sperma_CUB_dom_sf"/>
</dbReference>
<dbReference type="Pfam" id="PF02140">
    <property type="entry name" value="SUEL_Lectin"/>
    <property type="match status" value="1"/>
</dbReference>
<dbReference type="HOGENOM" id="CLU_029488_4_0_1"/>
<keyword evidence="1" id="KW-0472">Membrane</keyword>
<evidence type="ECO:0000313" key="4">
    <source>
        <dbReference type="EnsemblMetazoa" id="CapteP211886"/>
    </source>
</evidence>
<dbReference type="Proteomes" id="UP000014760">
    <property type="component" value="Unassembled WGS sequence"/>
</dbReference>
<dbReference type="PROSITE" id="PS50228">
    <property type="entry name" value="SUEL_LECTIN"/>
    <property type="match status" value="1"/>
</dbReference>
<dbReference type="GO" id="GO:0030246">
    <property type="term" value="F:carbohydrate binding"/>
    <property type="evidence" value="ECO:0007669"/>
    <property type="project" value="InterPro"/>
</dbReference>
<accession>R7U061</accession>